<name>A0A3Q9ETR3_9ACTN</name>
<dbReference type="AlphaFoldDB" id="A0A3Q9ETR3"/>
<feature type="compositionally biased region" description="Low complexity" evidence="1">
    <location>
        <begin position="31"/>
        <end position="40"/>
    </location>
</feature>
<evidence type="ECO:0000313" key="3">
    <source>
        <dbReference type="Proteomes" id="UP000280298"/>
    </source>
</evidence>
<feature type="region of interest" description="Disordered" evidence="1">
    <location>
        <begin position="1"/>
        <end position="73"/>
    </location>
</feature>
<dbReference type="Proteomes" id="UP000280298">
    <property type="component" value="Chromosome"/>
</dbReference>
<evidence type="ECO:0000256" key="1">
    <source>
        <dbReference type="SAM" id="MobiDB-lite"/>
    </source>
</evidence>
<organism evidence="2 3">
    <name type="scientific">Streptomyces cyaneochromogenes</name>
    <dbReference type="NCBI Taxonomy" id="2496836"/>
    <lineage>
        <taxon>Bacteria</taxon>
        <taxon>Bacillati</taxon>
        <taxon>Actinomycetota</taxon>
        <taxon>Actinomycetes</taxon>
        <taxon>Kitasatosporales</taxon>
        <taxon>Streptomycetaceae</taxon>
        <taxon>Streptomyces</taxon>
    </lineage>
</organism>
<dbReference type="EMBL" id="CP034539">
    <property type="protein sequence ID" value="AZQ35816.1"/>
    <property type="molecule type" value="Genomic_DNA"/>
</dbReference>
<keyword evidence="3" id="KW-1185">Reference proteome</keyword>
<evidence type="ECO:0000313" key="2">
    <source>
        <dbReference type="EMBL" id="AZQ35816.1"/>
    </source>
</evidence>
<protein>
    <submittedName>
        <fullName evidence="2">Uncharacterized protein</fullName>
    </submittedName>
</protein>
<sequence length="73" mass="8384">MGPQRRRRRLDAGRRGPGDRLDPGRLRRGTGRSARAAHAAGPRRRRVPLACRHVRRRRSRGERSGVRGGRRRT</sequence>
<accession>A0A3Q9ETR3</accession>
<proteinExistence type="predicted"/>
<feature type="compositionally biased region" description="Basic and acidic residues" evidence="1">
    <location>
        <begin position="10"/>
        <end position="25"/>
    </location>
</feature>
<reference evidence="2 3" key="1">
    <citation type="journal article" date="2019" name="Int. J. Syst. Evol. Microbiol.">
        <title>Streptomyces cyaneochromogenes sp. nov., a blue pigment-producing actinomycete from manganese-contaminated soil.</title>
        <authorList>
            <person name="Tang X."/>
            <person name="Zhao J."/>
            <person name="Li K."/>
            <person name="Chen Z."/>
            <person name="Sun Y."/>
            <person name="Gao J."/>
        </authorList>
    </citation>
    <scope>NUCLEOTIDE SEQUENCE [LARGE SCALE GENOMIC DNA]</scope>
    <source>
        <strain evidence="2 3">MK-45</strain>
    </source>
</reference>
<dbReference type="KEGG" id="scya:EJ357_21895"/>
<feature type="compositionally biased region" description="Basic residues" evidence="1">
    <location>
        <begin position="41"/>
        <end position="60"/>
    </location>
</feature>
<gene>
    <name evidence="2" type="ORF">EJ357_21895</name>
</gene>